<feature type="transmembrane region" description="Helical" evidence="1">
    <location>
        <begin position="360"/>
        <end position="382"/>
    </location>
</feature>
<keyword evidence="1" id="KW-1133">Transmembrane helix</keyword>
<dbReference type="EMBL" id="FNJB01000008">
    <property type="protein sequence ID" value="SDP37331.1"/>
    <property type="molecule type" value="Genomic_DNA"/>
</dbReference>
<organism evidence="2 3">
    <name type="scientific">Actinokineospora alba</name>
    <dbReference type="NCBI Taxonomy" id="504798"/>
    <lineage>
        <taxon>Bacteria</taxon>
        <taxon>Bacillati</taxon>
        <taxon>Actinomycetota</taxon>
        <taxon>Actinomycetes</taxon>
        <taxon>Pseudonocardiales</taxon>
        <taxon>Pseudonocardiaceae</taxon>
        <taxon>Actinokineospora</taxon>
    </lineage>
</organism>
<protein>
    <recommendedName>
        <fullName evidence="4">Membrane protein YfhO</fullName>
    </recommendedName>
</protein>
<evidence type="ECO:0000256" key="1">
    <source>
        <dbReference type="SAM" id="Phobius"/>
    </source>
</evidence>
<dbReference type="Proteomes" id="UP000199651">
    <property type="component" value="Unassembled WGS sequence"/>
</dbReference>
<feature type="transmembrane region" description="Helical" evidence="1">
    <location>
        <begin position="288"/>
        <end position="309"/>
    </location>
</feature>
<keyword evidence="1" id="KW-0812">Transmembrane</keyword>
<sequence length="564" mass="59879">MTDPGLNGPTWLRRSALPTVSALLSLVIVGPLLGAGFVLNYDMVFSPTQPLVPDSLGLGSAPARSVPADAVIAALTHVLAGDVVQKLILFLSFFLGPLGAGRLVPTESTGVRLVAAVGYGWTAYLAERLFMGHWPYLLAYACLPWIAAAGLALRRGEPKAWVRLVAWSAPAVLTPSGGLLAAGTAFAAAGWRRALPTLAAVIVLNAPWWVPSILRPGVSSPDAVALFDARAENWGGAVTSVLGLGGYWNSEVVPASRALPLVPILTIAVTVIALLGCRELARRWEPAVAILGLGALGVFLAVLGTIPVGAELLRWAVSEIPGAGLLRDAQKWVAWWALPLALGFAVATEQAVRHLPRGRLAALAAAALLPVISMPDLAFAGFGRLETVHYPQDWAEVRGILLTDDRPGDVLTLPLSTFRRFGWNDHRTQLDPAPRILPKTTVIDDTVYVGGRPVAGEDTRLPPIRETLAAHGDLGAVGIGWVLVEHGTPGVVDPEVLEPLAEQYRGEWLTLYRVPGPVDTATAVGPMRFPVLLADFSALLIVTLSWLWLALPTGRLSGLTRREE</sequence>
<feature type="transmembrane region" description="Helical" evidence="1">
    <location>
        <begin position="529"/>
        <end position="551"/>
    </location>
</feature>
<accession>A0A1H0S676</accession>
<feature type="transmembrane region" description="Helical" evidence="1">
    <location>
        <begin position="134"/>
        <end position="153"/>
    </location>
</feature>
<feature type="transmembrane region" description="Helical" evidence="1">
    <location>
        <begin position="258"/>
        <end position="276"/>
    </location>
</feature>
<feature type="transmembrane region" description="Helical" evidence="1">
    <location>
        <begin position="20"/>
        <end position="41"/>
    </location>
</feature>
<feature type="transmembrane region" description="Helical" evidence="1">
    <location>
        <begin position="87"/>
        <end position="104"/>
    </location>
</feature>
<dbReference type="STRING" id="504798.SAMN05421871_105315"/>
<keyword evidence="1" id="KW-0472">Membrane</keyword>
<proteinExistence type="predicted"/>
<reference evidence="3" key="1">
    <citation type="submission" date="2016-10" db="EMBL/GenBank/DDBJ databases">
        <authorList>
            <person name="Varghese N."/>
            <person name="Submissions S."/>
        </authorList>
    </citation>
    <scope>NUCLEOTIDE SEQUENCE [LARGE SCALE GENOMIC DNA]</scope>
    <source>
        <strain evidence="3">IBRC-M 10655</strain>
    </source>
</reference>
<name>A0A1H0S676_9PSEU</name>
<feature type="transmembrane region" description="Helical" evidence="1">
    <location>
        <begin position="329"/>
        <end position="348"/>
    </location>
</feature>
<evidence type="ECO:0008006" key="4">
    <source>
        <dbReference type="Google" id="ProtNLM"/>
    </source>
</evidence>
<dbReference type="AlphaFoldDB" id="A0A1H0S676"/>
<keyword evidence="3" id="KW-1185">Reference proteome</keyword>
<evidence type="ECO:0000313" key="3">
    <source>
        <dbReference type="Proteomes" id="UP000199651"/>
    </source>
</evidence>
<evidence type="ECO:0000313" key="2">
    <source>
        <dbReference type="EMBL" id="SDP37331.1"/>
    </source>
</evidence>
<gene>
    <name evidence="2" type="ORF">SAMN05192558_108304</name>
</gene>
<feature type="transmembrane region" description="Helical" evidence="1">
    <location>
        <begin position="165"/>
        <end position="187"/>
    </location>
</feature>